<evidence type="ECO:0000313" key="2">
    <source>
        <dbReference type="EMBL" id="KAK6589776.1"/>
    </source>
</evidence>
<reference evidence="2 3" key="1">
    <citation type="submission" date="2023-10" db="EMBL/GenBank/DDBJ databases">
        <title>Comparative genomics analysis reveals potential genetic determinants of host preference in Cryptosporidium xiaoi.</title>
        <authorList>
            <person name="Xiao L."/>
            <person name="Li J."/>
        </authorList>
    </citation>
    <scope>NUCLEOTIDE SEQUENCE [LARGE SCALE GENOMIC DNA]</scope>
    <source>
        <strain evidence="2 3">52996</strain>
    </source>
</reference>
<evidence type="ECO:0000313" key="3">
    <source>
        <dbReference type="Proteomes" id="UP001311799"/>
    </source>
</evidence>
<keyword evidence="1" id="KW-0472">Membrane</keyword>
<dbReference type="Proteomes" id="UP001311799">
    <property type="component" value="Unassembled WGS sequence"/>
</dbReference>
<gene>
    <name evidence="2" type="ORF">RS030_185</name>
</gene>
<dbReference type="AlphaFoldDB" id="A0AAV9XYL8"/>
<accession>A0AAV9XYL8</accession>
<name>A0AAV9XYL8_9CRYT</name>
<sequence>MSSSSYTTFVSSFGGIETGIMATLAGGPSYFIPFALFGYYKTKADVERATNKMRSIAENSRNPKDRMRGNIRGRGNDFFESQNSYFWALTMIAVALGIIAISLLSCLVGVTPDEDFKETKKRRRRLLEDPKISPEEFAYTIASCTPDRYRLR</sequence>
<dbReference type="EMBL" id="JAWDEY010000011">
    <property type="protein sequence ID" value="KAK6589776.1"/>
    <property type="molecule type" value="Genomic_DNA"/>
</dbReference>
<proteinExistence type="predicted"/>
<keyword evidence="3" id="KW-1185">Reference proteome</keyword>
<feature type="transmembrane region" description="Helical" evidence="1">
    <location>
        <begin position="85"/>
        <end position="110"/>
    </location>
</feature>
<organism evidence="2 3">
    <name type="scientific">Cryptosporidium xiaoi</name>
    <dbReference type="NCBI Taxonomy" id="659607"/>
    <lineage>
        <taxon>Eukaryota</taxon>
        <taxon>Sar</taxon>
        <taxon>Alveolata</taxon>
        <taxon>Apicomplexa</taxon>
        <taxon>Conoidasida</taxon>
        <taxon>Coccidia</taxon>
        <taxon>Eucoccidiorida</taxon>
        <taxon>Eimeriorina</taxon>
        <taxon>Cryptosporidiidae</taxon>
        <taxon>Cryptosporidium</taxon>
    </lineage>
</organism>
<evidence type="ECO:0000256" key="1">
    <source>
        <dbReference type="SAM" id="Phobius"/>
    </source>
</evidence>
<keyword evidence="1" id="KW-0812">Transmembrane</keyword>
<keyword evidence="1" id="KW-1133">Transmembrane helix</keyword>
<comment type="caution">
    <text evidence="2">The sequence shown here is derived from an EMBL/GenBank/DDBJ whole genome shotgun (WGS) entry which is preliminary data.</text>
</comment>
<protein>
    <submittedName>
        <fullName evidence="2">Uncharacterized protein</fullName>
    </submittedName>
</protein>